<keyword evidence="2" id="KW-0285">Flavoprotein</keyword>
<evidence type="ECO:0000256" key="4">
    <source>
        <dbReference type="ARBA" id="ARBA00023002"/>
    </source>
</evidence>
<dbReference type="RefSeq" id="WP_110319372.1">
    <property type="nucleotide sequence ID" value="NZ_QJJU01000027.1"/>
</dbReference>
<comment type="caution">
    <text evidence="6">The sequence shown here is derived from an EMBL/GenBank/DDBJ whole genome shotgun (WGS) entry which is preliminary data.</text>
</comment>
<evidence type="ECO:0000259" key="5">
    <source>
        <dbReference type="Pfam" id="PF00441"/>
    </source>
</evidence>
<dbReference type="Proteomes" id="UP000247781">
    <property type="component" value="Unassembled WGS sequence"/>
</dbReference>
<feature type="domain" description="Acyl-CoA dehydrogenase/oxidase C-terminal" evidence="5">
    <location>
        <begin position="178"/>
        <end position="293"/>
    </location>
</feature>
<dbReference type="GO" id="GO:0003995">
    <property type="term" value="F:acyl-CoA dehydrogenase activity"/>
    <property type="evidence" value="ECO:0007669"/>
    <property type="project" value="TreeGrafter"/>
</dbReference>
<evidence type="ECO:0000256" key="2">
    <source>
        <dbReference type="ARBA" id="ARBA00022630"/>
    </source>
</evidence>
<dbReference type="InterPro" id="IPR009075">
    <property type="entry name" value="AcylCo_DH/oxidase_C"/>
</dbReference>
<accession>A0A318HFZ9</accession>
<dbReference type="Gene3D" id="1.20.140.10">
    <property type="entry name" value="Butyryl-CoA Dehydrogenase, subunit A, domain 3"/>
    <property type="match status" value="1"/>
</dbReference>
<dbReference type="SUPFAM" id="SSF56645">
    <property type="entry name" value="Acyl-CoA dehydrogenase NM domain-like"/>
    <property type="match status" value="1"/>
</dbReference>
<dbReference type="SUPFAM" id="SSF47203">
    <property type="entry name" value="Acyl-CoA dehydrogenase C-terminal domain-like"/>
    <property type="match status" value="1"/>
</dbReference>
<evidence type="ECO:0000256" key="3">
    <source>
        <dbReference type="ARBA" id="ARBA00022827"/>
    </source>
</evidence>
<gene>
    <name evidence="6" type="ORF">C8E89_12732</name>
</gene>
<reference evidence="7" key="1">
    <citation type="submission" date="2018-05" db="EMBL/GenBank/DDBJ databases">
        <authorList>
            <person name="Deangelis K."/>
            <person name="Huntemann M."/>
            <person name="Clum A."/>
            <person name="Pillay M."/>
            <person name="Palaniappan K."/>
            <person name="Varghese N."/>
            <person name="Mikhailova N."/>
            <person name="Stamatis D."/>
            <person name="Reddy T."/>
            <person name="Daum C."/>
            <person name="Shapiro N."/>
            <person name="Ivanova N."/>
            <person name="Kyrpides N."/>
            <person name="Woyke T."/>
        </authorList>
    </citation>
    <scope>NUCLEOTIDE SEQUENCE [LARGE SCALE GENOMIC DNA]</scope>
    <source>
        <strain evidence="7">GAS496</strain>
    </source>
</reference>
<dbReference type="AlphaFoldDB" id="A0A318HFZ9"/>
<protein>
    <submittedName>
        <fullName evidence="6">Acyl-CoA dehydrogenase-like protein</fullName>
    </submittedName>
</protein>
<dbReference type="InterPro" id="IPR009100">
    <property type="entry name" value="AcylCoA_DH/oxidase_NM_dom_sf"/>
</dbReference>
<dbReference type="PANTHER" id="PTHR43884">
    <property type="entry name" value="ACYL-COA DEHYDROGENASE"/>
    <property type="match status" value="1"/>
</dbReference>
<name>A0A318HFZ9_9MYCO</name>
<dbReference type="EMBL" id="QJJU01000027">
    <property type="protein sequence ID" value="PXX01638.1"/>
    <property type="molecule type" value="Genomic_DNA"/>
</dbReference>
<reference evidence="6 7" key="2">
    <citation type="submission" date="2018-06" db="EMBL/GenBank/DDBJ databases">
        <title>Sequencing of bacterial isolates from soil warming experiment in Harvard Forest, Massachusetts, USA.</title>
        <authorList>
            <person name="Deangelis K.PhD."/>
        </authorList>
    </citation>
    <scope>NUCLEOTIDE SEQUENCE [LARGE SCALE GENOMIC DNA]</scope>
    <source>
        <strain evidence="6 7">GAS496</strain>
    </source>
</reference>
<evidence type="ECO:0000313" key="6">
    <source>
        <dbReference type="EMBL" id="PXX01638.1"/>
    </source>
</evidence>
<dbReference type="PANTHER" id="PTHR43884:SF20">
    <property type="entry name" value="ACYL-COA DEHYDROGENASE FADE28"/>
    <property type="match status" value="1"/>
</dbReference>
<comment type="similarity">
    <text evidence="1">Belongs to the acyl-CoA dehydrogenase family.</text>
</comment>
<proteinExistence type="inferred from homology"/>
<dbReference type="Pfam" id="PF00441">
    <property type="entry name" value="Acyl-CoA_dh_1"/>
    <property type="match status" value="1"/>
</dbReference>
<keyword evidence="4" id="KW-0560">Oxidoreductase</keyword>
<keyword evidence="3" id="KW-0274">FAD</keyword>
<sequence length="314" mass="32978">MSYLLNEDQKDILGGLGTILDRLAGPQRAMELGVGAHDDRLWSALVDSGYLGVGRGPDTGPVEAALVAEAIAAAGGLVTATPSALVAPALLDADVEGPIALVERGGSRLVRFAPVVRTVFGIDGDEVVVITEIASGDVDTVKSTFGVPVGRLAEQVWGRGKRLGTGSGEHLRRWWQVANAVEQAGLLGAALRLTVDYVNHREQFGHPIARFQAVRHRLAECAVLVEGARWLALEAAAQGAQPEAAATACTYATAAAKHVVAETHQLTGAMGFTKEYALHVYTTRSQGLTLELGGLDAHSRSVSTARWGALMAHE</sequence>
<evidence type="ECO:0000313" key="7">
    <source>
        <dbReference type="Proteomes" id="UP000247781"/>
    </source>
</evidence>
<organism evidence="6 7">
    <name type="scientific">Mycolicibacterium moriokaense</name>
    <dbReference type="NCBI Taxonomy" id="39691"/>
    <lineage>
        <taxon>Bacteria</taxon>
        <taxon>Bacillati</taxon>
        <taxon>Actinomycetota</taxon>
        <taxon>Actinomycetes</taxon>
        <taxon>Mycobacteriales</taxon>
        <taxon>Mycobacteriaceae</taxon>
        <taxon>Mycolicibacterium</taxon>
    </lineage>
</organism>
<evidence type="ECO:0000256" key="1">
    <source>
        <dbReference type="ARBA" id="ARBA00009347"/>
    </source>
</evidence>
<keyword evidence="7" id="KW-1185">Reference proteome</keyword>
<dbReference type="InterPro" id="IPR036250">
    <property type="entry name" value="AcylCo_DH-like_C"/>
</dbReference>
<dbReference type="OrthoDB" id="8677713at2"/>